<protein>
    <submittedName>
        <fullName evidence="1">Peptidyl-prolyl cis-trans isomerase PASTICCINO1-like protein</fullName>
        <ecNumber evidence="1">5.2.1.8</ecNumber>
    </submittedName>
</protein>
<evidence type="ECO:0000313" key="1">
    <source>
        <dbReference type="EMBL" id="KAH7667986.1"/>
    </source>
</evidence>
<dbReference type="Proteomes" id="UP000827976">
    <property type="component" value="Chromosome 12"/>
</dbReference>
<comment type="caution">
    <text evidence="1">The sequence shown here is derived from an EMBL/GenBank/DDBJ whole genome shotgun (WGS) entry which is preliminary data.</text>
</comment>
<accession>A0ACB7V462</accession>
<name>A0ACB7V462_DIOAL</name>
<dbReference type="EMBL" id="CM037022">
    <property type="protein sequence ID" value="KAH7667986.1"/>
    <property type="molecule type" value="Genomic_DNA"/>
</dbReference>
<proteinExistence type="predicted"/>
<dbReference type="EC" id="5.2.1.8" evidence="1"/>
<gene>
    <name evidence="1" type="ORF">IHE45_12G093900</name>
</gene>
<reference evidence="2" key="1">
    <citation type="journal article" date="2022" name="Nat. Commun.">
        <title>Chromosome evolution and the genetic basis of agronomically important traits in greater yam.</title>
        <authorList>
            <person name="Bredeson J.V."/>
            <person name="Lyons J.B."/>
            <person name="Oniyinde I.O."/>
            <person name="Okereke N.R."/>
            <person name="Kolade O."/>
            <person name="Nnabue I."/>
            <person name="Nwadili C.O."/>
            <person name="Hribova E."/>
            <person name="Parker M."/>
            <person name="Nwogha J."/>
            <person name="Shu S."/>
            <person name="Carlson J."/>
            <person name="Kariba R."/>
            <person name="Muthemba S."/>
            <person name="Knop K."/>
            <person name="Barton G.J."/>
            <person name="Sherwood A.V."/>
            <person name="Lopez-Montes A."/>
            <person name="Asiedu R."/>
            <person name="Jamnadass R."/>
            <person name="Muchugi A."/>
            <person name="Goodstein D."/>
            <person name="Egesi C.N."/>
            <person name="Featherston J."/>
            <person name="Asfaw A."/>
            <person name="Simpson G.G."/>
            <person name="Dolezel J."/>
            <person name="Hendre P.S."/>
            <person name="Van Deynze A."/>
            <person name="Kumar P.L."/>
            <person name="Obidiegwu J.E."/>
            <person name="Bhattacharjee R."/>
            <person name="Rokhsar D.S."/>
        </authorList>
    </citation>
    <scope>NUCLEOTIDE SEQUENCE [LARGE SCALE GENOMIC DNA]</scope>
    <source>
        <strain evidence="2">cv. TDa95/00328</strain>
    </source>
</reference>
<evidence type="ECO:0000313" key="2">
    <source>
        <dbReference type="Proteomes" id="UP000827976"/>
    </source>
</evidence>
<organism evidence="1 2">
    <name type="scientific">Dioscorea alata</name>
    <name type="common">Purple yam</name>
    <dbReference type="NCBI Taxonomy" id="55571"/>
    <lineage>
        <taxon>Eukaryota</taxon>
        <taxon>Viridiplantae</taxon>
        <taxon>Streptophyta</taxon>
        <taxon>Embryophyta</taxon>
        <taxon>Tracheophyta</taxon>
        <taxon>Spermatophyta</taxon>
        <taxon>Magnoliopsida</taxon>
        <taxon>Liliopsida</taxon>
        <taxon>Dioscoreales</taxon>
        <taxon>Dioscoreaceae</taxon>
        <taxon>Dioscorea</taxon>
    </lineage>
</organism>
<keyword evidence="2" id="KW-1185">Reference proteome</keyword>
<sequence>MAVDEANKQEYVPKKKKPSEEDERRKKVTPGSLMKAIIRPGGGTEHPGEGDQVVIHCTTRTLDGVIVNSTRSEHGGKGNAARYILGKSKMLLGFCEGLPTMLKGEVAMFKIKPKLHYAEDDCPLIAPDGFPKDDELHFEIEMLDFYKVKVVSEDLGIVKKIINEGQGWESPREPYEVISWISAMTLHGEVILPCPKEPYHFTFGKSEVPKGLEMAIGTMTRGEKAAVFVSNAYLTESPLMNITEDLEGVQFEVELVHFIQVRDMLGDGRLIKRRIVDGRGEFPMDCPLQDSLLKVHYKGMLLNEEKTVFYDTRVDNDGQPLEFSSGEGLDWTGLNFQSIMDEADKIKSTGNRLFKEGKFELARAKYEKVLREYNHVNPQDDEEGKVFLNSRNSLHLNVAACYQKMGEYRKSIEACNKVLDANPVHAKALYRRGMAYMLGGDFDEAKNDFEMMIKIDKSSEPDATAALLKLKQKEQEVEKKARKQFKGLFDKKPGEIAEVKTGSTEEQGLDEEDDEQVKLGKQSQANDAANQDGNGEVRRAVEVDRKGLLSNLRPSVRGFFRALGFRKWSVVMLGMILLLATQLALVFFGQGGGFRLG</sequence>